<organism evidence="6 7">
    <name type="scientific">Candidatus Ishikawaella capsulata Mpkobe</name>
    <dbReference type="NCBI Taxonomy" id="476281"/>
    <lineage>
        <taxon>Bacteria</taxon>
        <taxon>Pseudomonadati</taxon>
        <taxon>Pseudomonadota</taxon>
        <taxon>Gammaproteobacteria</taxon>
        <taxon>Enterobacterales</taxon>
        <taxon>Enterobacteriaceae</taxon>
        <taxon>Candidatus Ishikawella</taxon>
    </lineage>
</organism>
<sequence length="292" mass="33304">MISLGGHFNYRIKSSRLTEINTELEKPSIWNNPELMQNLIKERTALNVSINPIKQVSTNLEEINDLFLLAIEINEKKTFTEVIGELNNIDKKIAKIEFYAMFCGKDDNKDCYIDLQSGSGGTDAQDWTNILLRMYLRWAIIKGFKTEVIEKSEGEIAGIKAATIHISGNYSFGWLRTETGVHRLVRKSPFNAAKRRHTSFSSIFVYPVVDDDTDIIINPLDLRIDVYRASGAGGQHVNRTESAVRITHIPTGTVTQCQNDRSQHRNKNQAMKQMKSKLYEIQAQKKKLKNKI</sequence>
<evidence type="ECO:0000313" key="7">
    <source>
        <dbReference type="Proteomes" id="UP000061704"/>
    </source>
</evidence>
<dbReference type="Gene3D" id="3.30.70.1660">
    <property type="match status" value="1"/>
</dbReference>
<dbReference type="HOGENOM" id="CLU_036856_6_0_6"/>
<dbReference type="InterPro" id="IPR004374">
    <property type="entry name" value="PrfB"/>
</dbReference>
<evidence type="ECO:0000313" key="6">
    <source>
        <dbReference type="EMBL" id="BAH83008.1"/>
    </source>
</evidence>
<evidence type="ECO:0000256" key="3">
    <source>
        <dbReference type="ARBA" id="ARBA00022917"/>
    </source>
</evidence>
<evidence type="ECO:0000256" key="1">
    <source>
        <dbReference type="ARBA" id="ARBA00010835"/>
    </source>
</evidence>
<gene>
    <name evidence="6" type="primary">prfB</name>
    <name evidence="6" type="ORF">ICMP_147</name>
</gene>
<dbReference type="Pfam" id="PF03462">
    <property type="entry name" value="PCRF"/>
    <property type="match status" value="1"/>
</dbReference>
<dbReference type="Pfam" id="PF00472">
    <property type="entry name" value="RF-1"/>
    <property type="match status" value="1"/>
</dbReference>
<reference evidence="6 7" key="1">
    <citation type="journal article" date="2011" name="Genome Biol. Evol.">
        <title>Reductive evolution of bacterial genome in insect gut environment.</title>
        <authorList>
            <person name="Nikoh N."/>
            <person name="Hosokawa T."/>
            <person name="Ohshima K."/>
            <person name="Hattori M."/>
            <person name="Fukatsu T."/>
        </authorList>
    </citation>
    <scope>NUCLEOTIDE SEQUENCE [LARGE SCALE GENOMIC DNA]</scope>
    <source>
        <strain evidence="6 7">Mpkobe</strain>
    </source>
</reference>
<evidence type="ECO:0000259" key="5">
    <source>
        <dbReference type="PROSITE" id="PS00745"/>
    </source>
</evidence>
<feature type="domain" description="Prokaryotic-type class I peptide chain release factors" evidence="5">
    <location>
        <begin position="228"/>
        <end position="244"/>
    </location>
</feature>
<proteinExistence type="inferred from homology"/>
<dbReference type="FunFam" id="3.30.160.20:FF:000010">
    <property type="entry name" value="Peptide chain release factor 2"/>
    <property type="match status" value="1"/>
</dbReference>
<dbReference type="PROSITE" id="PS00745">
    <property type="entry name" value="RF_PROK_I"/>
    <property type="match status" value="1"/>
</dbReference>
<dbReference type="PANTHER" id="PTHR43116">
    <property type="entry name" value="PEPTIDE CHAIN RELEASE FACTOR 2"/>
    <property type="match status" value="1"/>
</dbReference>
<name>C5WCF2_9ENTR</name>
<dbReference type="KEGG" id="icp:ICMP_147"/>
<keyword evidence="2" id="KW-0488">Methylation</keyword>
<dbReference type="GO" id="GO:0005737">
    <property type="term" value="C:cytoplasm"/>
    <property type="evidence" value="ECO:0007669"/>
    <property type="project" value="InterPro"/>
</dbReference>
<dbReference type="GO" id="GO:0016149">
    <property type="term" value="F:translation release factor activity, codon specific"/>
    <property type="evidence" value="ECO:0007669"/>
    <property type="project" value="InterPro"/>
</dbReference>
<dbReference type="SMART" id="SM00937">
    <property type="entry name" value="PCRF"/>
    <property type="match status" value="1"/>
</dbReference>
<comment type="similarity">
    <text evidence="1">Belongs to the prokaryotic/mitochondrial release factor family.</text>
</comment>
<dbReference type="AlphaFoldDB" id="C5WCF2"/>
<dbReference type="Proteomes" id="UP000061704">
    <property type="component" value="Chromosome"/>
</dbReference>
<keyword evidence="3" id="KW-0648">Protein biosynthesis</keyword>
<dbReference type="InterPro" id="IPR000352">
    <property type="entry name" value="Pep_chain_release_fac_I"/>
</dbReference>
<dbReference type="PANTHER" id="PTHR43116:SF3">
    <property type="entry name" value="CLASS I PEPTIDE CHAIN RELEASE FACTOR"/>
    <property type="match status" value="1"/>
</dbReference>
<dbReference type="Gene3D" id="3.30.160.20">
    <property type="match status" value="1"/>
</dbReference>
<keyword evidence="7" id="KW-1185">Reference proteome</keyword>
<dbReference type="NCBIfam" id="TIGR00020">
    <property type="entry name" value="prfB"/>
    <property type="match status" value="1"/>
</dbReference>
<dbReference type="SUPFAM" id="SSF75620">
    <property type="entry name" value="Release factor"/>
    <property type="match status" value="1"/>
</dbReference>
<dbReference type="STRING" id="476281.ICMP_147"/>
<protein>
    <recommendedName>
        <fullName evidence="4">Peptide chain release factor 2</fullName>
    </recommendedName>
</protein>
<dbReference type="EMBL" id="AP010872">
    <property type="protein sequence ID" value="BAH83008.1"/>
    <property type="molecule type" value="Genomic_DNA"/>
</dbReference>
<accession>C5WCF2</accession>
<dbReference type="InterPro" id="IPR005139">
    <property type="entry name" value="PCRF"/>
</dbReference>
<dbReference type="InterPro" id="IPR045853">
    <property type="entry name" value="Pep_chain_release_fac_I_sf"/>
</dbReference>
<evidence type="ECO:0000256" key="4">
    <source>
        <dbReference type="NCBIfam" id="TIGR00020"/>
    </source>
</evidence>
<dbReference type="Gene3D" id="1.20.58.410">
    <property type="entry name" value="Release factor"/>
    <property type="match status" value="1"/>
</dbReference>
<evidence type="ECO:0000256" key="2">
    <source>
        <dbReference type="ARBA" id="ARBA00022481"/>
    </source>
</evidence>